<sequence>MFYAPVFEFTRVKCRNLFNGLHHRQNPYLNTKTSNFESGRECQTVEANDRMHVENHVSPRIQIWTLHELLTCGWGRTYFARSSLSSTWMNFWTDYAYSTRAAVFISFEGPDRKVVCAESSPNFGSKP</sequence>
<protein>
    <submittedName>
        <fullName evidence="1">Uncharacterized protein</fullName>
    </submittedName>
</protein>
<proteinExistence type="predicted"/>
<reference evidence="1" key="1">
    <citation type="submission" date="2020-08" db="EMBL/GenBank/DDBJ databases">
        <title>Multicomponent nature underlies the extraordinary mechanical properties of spider dragline silk.</title>
        <authorList>
            <person name="Kono N."/>
            <person name="Nakamura H."/>
            <person name="Mori M."/>
            <person name="Yoshida Y."/>
            <person name="Ohtoshi R."/>
            <person name="Malay A.D."/>
            <person name="Moran D.A.P."/>
            <person name="Tomita M."/>
            <person name="Numata K."/>
            <person name="Arakawa K."/>
        </authorList>
    </citation>
    <scope>NUCLEOTIDE SEQUENCE</scope>
</reference>
<evidence type="ECO:0000313" key="1">
    <source>
        <dbReference type="EMBL" id="GFY47737.1"/>
    </source>
</evidence>
<dbReference type="EMBL" id="BMAV01006082">
    <property type="protein sequence ID" value="GFY47737.1"/>
    <property type="molecule type" value="Genomic_DNA"/>
</dbReference>
<organism evidence="1 2">
    <name type="scientific">Trichonephila inaurata madagascariensis</name>
    <dbReference type="NCBI Taxonomy" id="2747483"/>
    <lineage>
        <taxon>Eukaryota</taxon>
        <taxon>Metazoa</taxon>
        <taxon>Ecdysozoa</taxon>
        <taxon>Arthropoda</taxon>
        <taxon>Chelicerata</taxon>
        <taxon>Arachnida</taxon>
        <taxon>Araneae</taxon>
        <taxon>Araneomorphae</taxon>
        <taxon>Entelegynae</taxon>
        <taxon>Araneoidea</taxon>
        <taxon>Nephilidae</taxon>
        <taxon>Trichonephila</taxon>
        <taxon>Trichonephila inaurata</taxon>
    </lineage>
</organism>
<evidence type="ECO:0000313" key="2">
    <source>
        <dbReference type="Proteomes" id="UP000886998"/>
    </source>
</evidence>
<dbReference type="AlphaFoldDB" id="A0A8X6X651"/>
<dbReference type="Proteomes" id="UP000886998">
    <property type="component" value="Unassembled WGS sequence"/>
</dbReference>
<name>A0A8X6X651_9ARAC</name>
<comment type="caution">
    <text evidence="1">The sequence shown here is derived from an EMBL/GenBank/DDBJ whole genome shotgun (WGS) entry which is preliminary data.</text>
</comment>
<accession>A0A8X6X651</accession>
<gene>
    <name evidence="1" type="ORF">TNIN_457721</name>
</gene>
<keyword evidence="2" id="KW-1185">Reference proteome</keyword>